<dbReference type="VEuPathDB" id="GiardiaDB:QR46_0263"/>
<evidence type="ECO:0000256" key="1">
    <source>
        <dbReference type="SAM" id="MobiDB-lite"/>
    </source>
</evidence>
<reference evidence="2 3" key="2">
    <citation type="journal article" date="2013" name="Genome Biol. Evol.">
        <title>Genome sequencing of Giardia lamblia genotypes A2 and B isolates (DH and GS) and comparative analysis with the genomes of genotypes A1 and E (WB and Pig).</title>
        <authorList>
            <person name="Adam R.D."/>
            <person name="Dahlstrom E.W."/>
            <person name="Martens C.A."/>
            <person name="Bruno D.P."/>
            <person name="Barbian K.D."/>
            <person name="Ricklefs S.M."/>
            <person name="Hernandez M.M."/>
            <person name="Narla N.P."/>
            <person name="Patel R.B."/>
            <person name="Porcella S.F."/>
            <person name="Nash T.E."/>
        </authorList>
    </citation>
    <scope>NUCLEOTIDE SEQUENCE [LARGE SCALE GENOMIC DNA]</scope>
    <source>
        <strain evidence="2 3">DH</strain>
    </source>
</reference>
<feature type="non-terminal residue" evidence="2">
    <location>
        <position position="1"/>
    </location>
</feature>
<dbReference type="AlphaFoldDB" id="V6TRR1"/>
<evidence type="ECO:0000313" key="2">
    <source>
        <dbReference type="EMBL" id="ESU39700.1"/>
    </source>
</evidence>
<accession>V6TRR1</accession>
<reference evidence="3" key="1">
    <citation type="submission" date="2012-02" db="EMBL/GenBank/DDBJ databases">
        <title>Genome sequencing of Giardia lamblia Genotypes A2 and B isolates (DH and GS) and comparative analysis with the genomes of Genotypes A1 and E (WB and Pig).</title>
        <authorList>
            <person name="Adam R."/>
            <person name="Dahlstrom E."/>
            <person name="Martens C."/>
            <person name="Bruno D."/>
            <person name="Barbian K."/>
            <person name="Porcella S.F."/>
            <person name="Nash T."/>
        </authorList>
    </citation>
    <scope>NUCLEOTIDE SEQUENCE</scope>
    <source>
        <strain evidence="3">DH</strain>
    </source>
</reference>
<organism evidence="2 3">
    <name type="scientific">Giardia intestinalis</name>
    <name type="common">Giardia lamblia</name>
    <dbReference type="NCBI Taxonomy" id="5741"/>
    <lineage>
        <taxon>Eukaryota</taxon>
        <taxon>Metamonada</taxon>
        <taxon>Diplomonadida</taxon>
        <taxon>Hexamitidae</taxon>
        <taxon>Giardiinae</taxon>
        <taxon>Giardia</taxon>
    </lineage>
</organism>
<dbReference type="Proteomes" id="UP000018320">
    <property type="component" value="Unassembled WGS sequence"/>
</dbReference>
<dbReference type="VEuPathDB" id="GiardiaDB:GL50803_0014649"/>
<proteinExistence type="predicted"/>
<dbReference type="VEuPathDB" id="GiardiaDB:DHA2_14649"/>
<gene>
    <name evidence="2" type="ORF">DHA2_14649</name>
</gene>
<dbReference type="EMBL" id="AHGT01000001">
    <property type="protein sequence ID" value="ESU39700.1"/>
    <property type="molecule type" value="Genomic_DNA"/>
</dbReference>
<name>V6TRR1_GIAIN</name>
<protein>
    <submittedName>
        <fullName evidence="2">Uncharacterized protein</fullName>
    </submittedName>
</protein>
<evidence type="ECO:0000313" key="3">
    <source>
        <dbReference type="Proteomes" id="UP000018320"/>
    </source>
</evidence>
<feature type="compositionally biased region" description="Basic and acidic residues" evidence="1">
    <location>
        <begin position="359"/>
        <end position="374"/>
    </location>
</feature>
<feature type="region of interest" description="Disordered" evidence="1">
    <location>
        <begin position="324"/>
        <end position="398"/>
    </location>
</feature>
<feature type="region of interest" description="Disordered" evidence="1">
    <location>
        <begin position="136"/>
        <end position="156"/>
    </location>
</feature>
<comment type="caution">
    <text evidence="2">The sequence shown here is derived from an EMBL/GenBank/DDBJ whole genome shotgun (WGS) entry which is preliminary data.</text>
</comment>
<sequence>VPPQTAANKKIQKYKDLKNCAHLCRQISWDPEVMSTAISSGKPYKFHVKLCVLDYHKQTATPVFSGQIEFSRLEEFMAAIEEHVLANNVVEFKPNHLYYKLSKTTFDPFDSKNISFVQRNNGKLISLNYYRNGPVSQQEVDKRTPPRTVRRSTYHSEENEQRIQALSQLLSTKFSDVILERSIWNIIAADMLVKNINPDTLDALPDDYYTFQEAQSMIRTTPAYMDEGLSTSVSDYSFMQAHTNLPSNCIQTIPPHDSVSQPMPYHAASKTIQSMQSVEPGRKLLCMDLVFKNVVMDAVQEITDAVQKIQEKYMSSTYACSTNNTIGIGSGRQTDDEEDDDDDRVGRAVGEGPEGDIDLLTHRGHDRGARRNEPDDGPSIRGVSSGPLSMLGIGPKVN</sequence>
<dbReference type="VEuPathDB" id="GiardiaDB:GL50581_4358"/>